<dbReference type="STRING" id="241244.ATY39_04720"/>
<keyword evidence="3" id="KW-1185">Reference proteome</keyword>
<sequence>MRKSTLRSFGLGLFFAGSAMFLYDEFTEKPSNDRIAASSSKGNIVKIQKDKLVSLQKEAAEAKEQLAKIQTDYNQLKNDSAANKIHSYTLVINRGMDSEDVSQAIKKGGIIKDERAFERFMADKDASKNIQIGDYKLTSDMSNQEILNIITRKK</sequence>
<proteinExistence type="predicted"/>
<evidence type="ECO:0000313" key="2">
    <source>
        <dbReference type="EMBL" id="AMW98810.1"/>
    </source>
</evidence>
<dbReference type="Proteomes" id="UP000076021">
    <property type="component" value="Chromosome"/>
</dbReference>
<dbReference type="RefSeq" id="WP_066786556.1">
    <property type="nucleotide sequence ID" value="NZ_CP014806.1"/>
</dbReference>
<dbReference type="KEGG" id="rst:ATY39_04720"/>
<gene>
    <name evidence="2" type="ORF">ATY39_04720</name>
</gene>
<reference evidence="2 3" key="1">
    <citation type="journal article" date="2016" name="Genome Announc.">
        <title>Whole-Genome Sequence of Rummeliibacillus stabekisii Strain PP9 Isolated from Antarctic Soil.</title>
        <authorList>
            <person name="da Mota F.F."/>
            <person name="Vollu R.E."/>
            <person name="Jurelevicius D."/>
            <person name="Seldin L."/>
        </authorList>
    </citation>
    <scope>NUCLEOTIDE SEQUENCE [LARGE SCALE GENOMIC DNA]</scope>
    <source>
        <strain evidence="2 3">PP9</strain>
    </source>
</reference>
<evidence type="ECO:0000313" key="3">
    <source>
        <dbReference type="Proteomes" id="UP000076021"/>
    </source>
</evidence>
<dbReference type="Gene3D" id="3.30.1490.480">
    <property type="entry name" value="Endolytic murein transglycosylase"/>
    <property type="match status" value="1"/>
</dbReference>
<evidence type="ECO:0008006" key="4">
    <source>
        <dbReference type="Google" id="ProtNLM"/>
    </source>
</evidence>
<accession>A0A143HBL9</accession>
<keyword evidence="1" id="KW-0175">Coiled coil</keyword>
<evidence type="ECO:0000256" key="1">
    <source>
        <dbReference type="SAM" id="Coils"/>
    </source>
</evidence>
<dbReference type="OrthoDB" id="2138957at2"/>
<dbReference type="Pfam" id="PF02618">
    <property type="entry name" value="YceG"/>
    <property type="match status" value="1"/>
</dbReference>
<dbReference type="AlphaFoldDB" id="A0A143HBL9"/>
<organism evidence="2 3">
    <name type="scientific">Rummeliibacillus stabekisii</name>
    <dbReference type="NCBI Taxonomy" id="241244"/>
    <lineage>
        <taxon>Bacteria</taxon>
        <taxon>Bacillati</taxon>
        <taxon>Bacillota</taxon>
        <taxon>Bacilli</taxon>
        <taxon>Bacillales</taxon>
        <taxon>Caryophanaceae</taxon>
        <taxon>Rummeliibacillus</taxon>
    </lineage>
</organism>
<reference evidence="3" key="2">
    <citation type="submission" date="2016-03" db="EMBL/GenBank/DDBJ databases">
        <authorList>
            <person name="Ploux O."/>
        </authorList>
    </citation>
    <scope>NUCLEOTIDE SEQUENCE [LARGE SCALE GENOMIC DNA]</scope>
    <source>
        <strain evidence="3">PP9</strain>
    </source>
</reference>
<name>A0A143HBL9_9BACL</name>
<dbReference type="InterPro" id="IPR003770">
    <property type="entry name" value="MLTG-like"/>
</dbReference>
<protein>
    <recommendedName>
        <fullName evidence="4">Aminodeoxychorismate lyase</fullName>
    </recommendedName>
</protein>
<dbReference type="EMBL" id="CP014806">
    <property type="protein sequence ID" value="AMW98810.1"/>
    <property type="molecule type" value="Genomic_DNA"/>
</dbReference>
<feature type="coiled-coil region" evidence="1">
    <location>
        <begin position="45"/>
        <end position="79"/>
    </location>
</feature>